<proteinExistence type="predicted"/>
<evidence type="ECO:0000313" key="6">
    <source>
        <dbReference type="EMBL" id="WVY90956.1"/>
    </source>
</evidence>
<name>A0AAQ3REH5_VIGMU</name>
<evidence type="ECO:0000313" key="7">
    <source>
        <dbReference type="Proteomes" id="UP001374535"/>
    </source>
</evidence>
<keyword evidence="7" id="KW-1185">Reference proteome</keyword>
<evidence type="ECO:0000256" key="1">
    <source>
        <dbReference type="ARBA" id="ARBA00022723"/>
    </source>
</evidence>
<dbReference type="InterPro" id="IPR010666">
    <property type="entry name" value="Znf_GRF"/>
</dbReference>
<gene>
    <name evidence="6" type="ORF">V8G54_036470</name>
</gene>
<dbReference type="PANTHER" id="PTHR33248">
    <property type="entry name" value="ZINC ION-BINDING PROTEIN"/>
    <property type="match status" value="1"/>
</dbReference>
<protein>
    <recommendedName>
        <fullName evidence="5">GRF-type domain-containing protein</fullName>
    </recommendedName>
</protein>
<sequence>MHTIEEARGFSGFIKADKGWWFFFEGCWFITFCEIKVGSGGDQVYCRCSLKRMSKKRNETPICHCGQRSVMRTANTMKNRGKHFWGCSKYKNGVQDAGCNFFKWCTDVGSEDIGRYMKSEGKKETLVSSEELESIRKMIVKI</sequence>
<dbReference type="EMBL" id="CP144690">
    <property type="protein sequence ID" value="WVY90956.1"/>
    <property type="molecule type" value="Genomic_DNA"/>
</dbReference>
<accession>A0AAQ3REH5</accession>
<dbReference type="Proteomes" id="UP001374535">
    <property type="component" value="Chromosome 11"/>
</dbReference>
<evidence type="ECO:0000259" key="5">
    <source>
        <dbReference type="PROSITE" id="PS51999"/>
    </source>
</evidence>
<dbReference type="GO" id="GO:0008270">
    <property type="term" value="F:zinc ion binding"/>
    <property type="evidence" value="ECO:0007669"/>
    <property type="project" value="UniProtKB-KW"/>
</dbReference>
<dbReference type="AlphaFoldDB" id="A0AAQ3REH5"/>
<reference evidence="6 7" key="1">
    <citation type="journal article" date="2023" name="Life. Sci Alliance">
        <title>Evolutionary insights into 3D genome organization and epigenetic landscape of Vigna mungo.</title>
        <authorList>
            <person name="Junaid A."/>
            <person name="Singh B."/>
            <person name="Bhatia S."/>
        </authorList>
    </citation>
    <scope>NUCLEOTIDE SEQUENCE [LARGE SCALE GENOMIC DNA]</scope>
    <source>
        <strain evidence="6">Urdbean</strain>
    </source>
</reference>
<dbReference type="Pfam" id="PF06839">
    <property type="entry name" value="Zn_ribbon_GRF"/>
    <property type="match status" value="1"/>
</dbReference>
<keyword evidence="1" id="KW-0479">Metal-binding</keyword>
<organism evidence="6 7">
    <name type="scientific">Vigna mungo</name>
    <name type="common">Black gram</name>
    <name type="synonym">Phaseolus mungo</name>
    <dbReference type="NCBI Taxonomy" id="3915"/>
    <lineage>
        <taxon>Eukaryota</taxon>
        <taxon>Viridiplantae</taxon>
        <taxon>Streptophyta</taxon>
        <taxon>Embryophyta</taxon>
        <taxon>Tracheophyta</taxon>
        <taxon>Spermatophyta</taxon>
        <taxon>Magnoliopsida</taxon>
        <taxon>eudicotyledons</taxon>
        <taxon>Gunneridae</taxon>
        <taxon>Pentapetalae</taxon>
        <taxon>rosids</taxon>
        <taxon>fabids</taxon>
        <taxon>Fabales</taxon>
        <taxon>Fabaceae</taxon>
        <taxon>Papilionoideae</taxon>
        <taxon>50 kb inversion clade</taxon>
        <taxon>NPAAA clade</taxon>
        <taxon>indigoferoid/millettioid clade</taxon>
        <taxon>Phaseoleae</taxon>
        <taxon>Vigna</taxon>
    </lineage>
</organism>
<evidence type="ECO:0000256" key="4">
    <source>
        <dbReference type="PROSITE-ProRule" id="PRU01343"/>
    </source>
</evidence>
<keyword evidence="2 4" id="KW-0863">Zinc-finger</keyword>
<keyword evidence="3" id="KW-0862">Zinc</keyword>
<evidence type="ECO:0000256" key="2">
    <source>
        <dbReference type="ARBA" id="ARBA00022771"/>
    </source>
</evidence>
<evidence type="ECO:0000256" key="3">
    <source>
        <dbReference type="ARBA" id="ARBA00022833"/>
    </source>
</evidence>
<dbReference type="PROSITE" id="PS51999">
    <property type="entry name" value="ZF_GRF"/>
    <property type="match status" value="1"/>
</dbReference>
<feature type="domain" description="GRF-type" evidence="5">
    <location>
        <begin position="63"/>
        <end position="108"/>
    </location>
</feature>